<evidence type="ECO:0000313" key="2">
    <source>
        <dbReference type="Proteomes" id="UP001470230"/>
    </source>
</evidence>
<organism evidence="1 2">
    <name type="scientific">Tritrichomonas musculus</name>
    <dbReference type="NCBI Taxonomy" id="1915356"/>
    <lineage>
        <taxon>Eukaryota</taxon>
        <taxon>Metamonada</taxon>
        <taxon>Parabasalia</taxon>
        <taxon>Tritrichomonadida</taxon>
        <taxon>Tritrichomonadidae</taxon>
        <taxon>Tritrichomonas</taxon>
    </lineage>
</organism>
<dbReference type="EMBL" id="JAPFFF010000009">
    <property type="protein sequence ID" value="KAK8882394.1"/>
    <property type="molecule type" value="Genomic_DNA"/>
</dbReference>
<keyword evidence="2" id="KW-1185">Reference proteome</keyword>
<name>A0ABR2JU47_9EUKA</name>
<protein>
    <submittedName>
        <fullName evidence="1">Uncharacterized protein</fullName>
    </submittedName>
</protein>
<evidence type="ECO:0000313" key="1">
    <source>
        <dbReference type="EMBL" id="KAK8882394.1"/>
    </source>
</evidence>
<accession>A0ABR2JU47</accession>
<gene>
    <name evidence="1" type="ORF">M9Y10_045036</name>
</gene>
<dbReference type="Proteomes" id="UP001470230">
    <property type="component" value="Unassembled WGS sequence"/>
</dbReference>
<sequence length="71" mass="8294">MSGFDEKMKRHHQMRLNTELGLELDENELDFDNILGPESISRDAIRRTKEPTPLEGLIPFYDIDYSSPSRK</sequence>
<proteinExistence type="predicted"/>
<comment type="caution">
    <text evidence="1">The sequence shown here is derived from an EMBL/GenBank/DDBJ whole genome shotgun (WGS) entry which is preliminary data.</text>
</comment>
<reference evidence="1 2" key="1">
    <citation type="submission" date="2024-04" db="EMBL/GenBank/DDBJ databases">
        <title>Tritrichomonas musculus Genome.</title>
        <authorList>
            <person name="Alves-Ferreira E."/>
            <person name="Grigg M."/>
            <person name="Lorenzi H."/>
            <person name="Galac M."/>
        </authorList>
    </citation>
    <scope>NUCLEOTIDE SEQUENCE [LARGE SCALE GENOMIC DNA]</scope>
    <source>
        <strain evidence="1 2">EAF2021</strain>
    </source>
</reference>